<feature type="transmembrane region" description="Helical" evidence="6">
    <location>
        <begin position="6"/>
        <end position="28"/>
    </location>
</feature>
<evidence type="ECO:0000256" key="2">
    <source>
        <dbReference type="ARBA" id="ARBA00022475"/>
    </source>
</evidence>
<feature type="transmembrane region" description="Helical" evidence="6">
    <location>
        <begin position="181"/>
        <end position="197"/>
    </location>
</feature>
<protein>
    <submittedName>
        <fullName evidence="7">LysE family translocator</fullName>
    </submittedName>
</protein>
<dbReference type="PANTHER" id="PTHR30086">
    <property type="entry name" value="ARGININE EXPORTER PROTEIN ARGO"/>
    <property type="match status" value="1"/>
</dbReference>
<evidence type="ECO:0000256" key="3">
    <source>
        <dbReference type="ARBA" id="ARBA00022692"/>
    </source>
</evidence>
<evidence type="ECO:0000256" key="1">
    <source>
        <dbReference type="ARBA" id="ARBA00004651"/>
    </source>
</evidence>
<comment type="caution">
    <text evidence="7">The sequence shown here is derived from an EMBL/GenBank/DDBJ whole genome shotgun (WGS) entry which is preliminary data.</text>
</comment>
<proteinExistence type="predicted"/>
<dbReference type="Pfam" id="PF01810">
    <property type="entry name" value="LysE"/>
    <property type="match status" value="1"/>
</dbReference>
<feature type="transmembrane region" description="Helical" evidence="6">
    <location>
        <begin position="40"/>
        <end position="62"/>
    </location>
</feature>
<dbReference type="InterPro" id="IPR001123">
    <property type="entry name" value="LeuE-type"/>
</dbReference>
<keyword evidence="8" id="KW-1185">Reference proteome</keyword>
<evidence type="ECO:0000313" key="8">
    <source>
        <dbReference type="Proteomes" id="UP001269819"/>
    </source>
</evidence>
<dbReference type="RefSeq" id="WP_316973510.1">
    <property type="nucleotide sequence ID" value="NZ_JAWIIJ010000005.1"/>
</dbReference>
<evidence type="ECO:0000256" key="4">
    <source>
        <dbReference type="ARBA" id="ARBA00022989"/>
    </source>
</evidence>
<keyword evidence="2" id="KW-1003">Cell membrane</keyword>
<keyword evidence="4 6" id="KW-1133">Transmembrane helix</keyword>
<sequence length="206" mass="22191">MSLLMPWLGVMFPLVFSPGPANIVFAACGAQLGVRRSLPFLLGVDTVFLLQSLMVGFGLAQVVARYPYLVPLLQLAGAAYLVYLAAGFLRTGSSAQPDARPALGFVAGVTIQTLNGKGWLLVVLMFSLFGEAARSQFGAAGTLVLVAWLAVLNVAMHLVWIKAGALLARLGRGQRFARNQNRLYGTCLLLVAGWLIVDNDLWRWSL</sequence>
<evidence type="ECO:0000313" key="7">
    <source>
        <dbReference type="EMBL" id="MDV2078822.1"/>
    </source>
</evidence>
<keyword evidence="3 6" id="KW-0812">Transmembrane</keyword>
<comment type="subcellular location">
    <subcellularLocation>
        <location evidence="1">Cell membrane</location>
        <topology evidence="1">Multi-pass membrane protein</topology>
    </subcellularLocation>
</comment>
<dbReference type="EMBL" id="JAWIIJ010000005">
    <property type="protein sequence ID" value="MDV2078822.1"/>
    <property type="molecule type" value="Genomic_DNA"/>
</dbReference>
<evidence type="ECO:0000256" key="6">
    <source>
        <dbReference type="SAM" id="Phobius"/>
    </source>
</evidence>
<name>A0ABU3VX23_9GAMM</name>
<feature type="transmembrane region" description="Helical" evidence="6">
    <location>
        <begin position="138"/>
        <end position="160"/>
    </location>
</feature>
<gene>
    <name evidence="7" type="ORF">RYS15_09000</name>
</gene>
<evidence type="ECO:0000256" key="5">
    <source>
        <dbReference type="ARBA" id="ARBA00023136"/>
    </source>
</evidence>
<feature type="transmembrane region" description="Helical" evidence="6">
    <location>
        <begin position="68"/>
        <end position="89"/>
    </location>
</feature>
<organism evidence="7 8">
    <name type="scientific">Marinobacter xestospongiae</name>
    <dbReference type="NCBI Taxonomy" id="994319"/>
    <lineage>
        <taxon>Bacteria</taxon>
        <taxon>Pseudomonadati</taxon>
        <taxon>Pseudomonadota</taxon>
        <taxon>Gammaproteobacteria</taxon>
        <taxon>Pseudomonadales</taxon>
        <taxon>Marinobacteraceae</taxon>
        <taxon>Marinobacter</taxon>
    </lineage>
</organism>
<feature type="transmembrane region" description="Helical" evidence="6">
    <location>
        <begin position="101"/>
        <end position="126"/>
    </location>
</feature>
<dbReference type="Proteomes" id="UP001269819">
    <property type="component" value="Unassembled WGS sequence"/>
</dbReference>
<dbReference type="PANTHER" id="PTHR30086:SF20">
    <property type="entry name" value="ARGININE EXPORTER PROTEIN ARGO-RELATED"/>
    <property type="match status" value="1"/>
</dbReference>
<keyword evidence="5 6" id="KW-0472">Membrane</keyword>
<accession>A0ABU3VX23</accession>
<reference evidence="7 8" key="1">
    <citation type="submission" date="2023-10" db="EMBL/GenBank/DDBJ databases">
        <title>Characteristics and mechanism of a salt-tolerant marine origin heterotrophic nitrifying- aerobic denitrifying bacteria Marinobacter xestospongiae HN1.</title>
        <authorList>
            <person name="Qi R."/>
        </authorList>
    </citation>
    <scope>NUCLEOTIDE SEQUENCE [LARGE SCALE GENOMIC DNA]</scope>
    <source>
        <strain evidence="7 8">HN1</strain>
    </source>
</reference>